<dbReference type="EMBL" id="MAQB02000009">
    <property type="protein sequence ID" value="OFJ47051.1"/>
    <property type="molecule type" value="Genomic_DNA"/>
</dbReference>
<dbReference type="SUPFAM" id="SSF52540">
    <property type="entry name" value="P-loop containing nucleoside triphosphate hydrolases"/>
    <property type="match status" value="1"/>
</dbReference>
<comment type="caution">
    <text evidence="3">The sequence shown here is derived from an EMBL/GenBank/DDBJ whole genome shotgun (WGS) entry which is preliminary data.</text>
</comment>
<dbReference type="GO" id="GO:0004527">
    <property type="term" value="F:exonuclease activity"/>
    <property type="evidence" value="ECO:0007669"/>
    <property type="project" value="UniProtKB-KW"/>
</dbReference>
<reference evidence="3 4" key="1">
    <citation type="submission" date="2016-10" db="EMBL/GenBank/DDBJ databases">
        <title>Updated version of Genome Assembly of Janthinobacterium lividum ERGS5:01.</title>
        <authorList>
            <person name="Kumar R."/>
            <person name="Acharya V."/>
            <person name="Singh D."/>
        </authorList>
    </citation>
    <scope>NUCLEOTIDE SEQUENCE [LARGE SCALE GENOMIC DNA]</scope>
    <source>
        <strain evidence="3 4">ERGS5:01</strain>
    </source>
</reference>
<accession>A0A1E8PL17</accession>
<evidence type="ECO:0000259" key="2">
    <source>
        <dbReference type="Pfam" id="PF13476"/>
    </source>
</evidence>
<keyword evidence="3" id="KW-0378">Hydrolase</keyword>
<dbReference type="InterPro" id="IPR038729">
    <property type="entry name" value="Rad50/SbcC_AAA"/>
</dbReference>
<proteinExistence type="predicted"/>
<gene>
    <name evidence="3" type="ORF">BA896_018565</name>
</gene>
<sequence length="1255" mass="134921">MKILKISGKNLASLAGEFEVDFQQEPLASSGLFAISGPTGAGKSTLLDALCLALYDATPRLLKVLGRGSALPDVGKETVNAQDTRTLLRRGTPDAYAQVDFVGNDGAHYRARWSVRRSRTRAEGALQATAMSLHQLPALQAIGGTKTEVKEEIEKRIGLSFEQFTRAVLLAQNEFSTFLKTEDNDRGELLETLTGSSIYSDISMRAFERAKKEKQILERLGEKLADQRPLSPQERTDSEALCSAAESSLQHIDQRKAVLELQQRWHQETHKLQTQVTAAQEALGNAAAEHAAAEARRTALAQWELLQPARALIDDVARLASEIAGTGAALEASHGQATLAVAAEAQLAQALQLAAAALQAKEAAQRDAAPQLDNAKALDAGIGARLPAHHQASEAAQAADQANESARGALLAVQQRQHAVQAEQDTGRLWLTAHQHWQALATSWQLSDQLFAQAGQVAAQADAADASVAESTQRLRHATDAAQQEQAAQAAAAAALATRDAERRAAAGAVQAIDGQLLQQQRGQLEEHARQLNTAEKTWTELARKRQELAHGQARAAQLAQAALAEDTALAAQAARTAQLEAGLAQAEKSLKGAEAACAASVEQLRATLQEEQPCPVCGALEHPYTQAEHGNHPLQAMLASLQDEVLACRTQARSNLEQLATHRAALAGYAREQAQTAAELAALPPAIAALEAQWRPHDETLQLPPEAGRAHWFTQQLAANAARLQALALQEAALREASARREQAQAAHELAGAEHARLTAAVTETQTRLAQLRTQQAANKDRAQTSRSALDGLLAQLDAAFADTDGAEDWKDGWRAGPAAFRAARETESRQWLKQQADQDNRSHALTTLAVQLDAANAAARTTQQLALDAHGAYAALDVQLKALQAQRAALWGGQPVAEVESTLASAVARARTELAQQQAAAQAASQARARLDEACAQTALRLDTLRRQDSAAAAALEDWLRQFQLAHRAHAPADMAALHAHLAITPEAMRAEREALQWIADRHTAALSVLAERQQQHAAHLERPPEALETDEATLLGALDALGTQRQAANQEATRLRLAIAQDDARRHSAQAMLAQIEAQALIERRWASLNELIGSADGKKFRNYAQQFTLEVLLGYANAHLNHLARRYQLERIDNPNNPSLGLMVRDQYMGGELRSVHSLSGGESFLVSLALALGLASLSSNRVRVESLFIDEGFGSLDTETLRVAMDALDGLQAMGRKVGVISHVQEMTERIATRILVQPGSGGKSVVTVR</sequence>
<dbReference type="Gene3D" id="3.40.50.300">
    <property type="entry name" value="P-loop containing nucleotide triphosphate hydrolases"/>
    <property type="match status" value="2"/>
</dbReference>
<dbReference type="AlphaFoldDB" id="A0A1E8PL17"/>
<dbReference type="Pfam" id="PF13476">
    <property type="entry name" value="AAA_23"/>
    <property type="match status" value="1"/>
</dbReference>
<dbReference type="Pfam" id="PF13558">
    <property type="entry name" value="SbcC_Walker_B"/>
    <property type="match status" value="1"/>
</dbReference>
<keyword evidence="3" id="KW-0269">Exonuclease</keyword>
<feature type="coiled-coil region" evidence="1">
    <location>
        <begin position="909"/>
        <end position="936"/>
    </location>
</feature>
<keyword evidence="3" id="KW-0540">Nuclease</keyword>
<evidence type="ECO:0000313" key="4">
    <source>
        <dbReference type="Proteomes" id="UP000092634"/>
    </source>
</evidence>
<dbReference type="Proteomes" id="UP000092634">
    <property type="component" value="Unassembled WGS sequence"/>
</dbReference>
<dbReference type="GO" id="GO:0016887">
    <property type="term" value="F:ATP hydrolysis activity"/>
    <property type="evidence" value="ECO:0007669"/>
    <property type="project" value="InterPro"/>
</dbReference>
<dbReference type="PANTHER" id="PTHR32114:SF2">
    <property type="entry name" value="ABC TRANSPORTER ABCH.3"/>
    <property type="match status" value="1"/>
</dbReference>
<feature type="domain" description="Rad50/SbcC-type AAA" evidence="2">
    <location>
        <begin position="5"/>
        <end position="225"/>
    </location>
</feature>
<feature type="coiled-coil region" evidence="1">
    <location>
        <begin position="577"/>
        <end position="604"/>
    </location>
</feature>
<name>A0A1E8PL17_9BURK</name>
<dbReference type="GO" id="GO:0006302">
    <property type="term" value="P:double-strand break repair"/>
    <property type="evidence" value="ECO:0007669"/>
    <property type="project" value="InterPro"/>
</dbReference>
<feature type="coiled-coil region" evidence="1">
    <location>
        <begin position="728"/>
        <end position="776"/>
    </location>
</feature>
<dbReference type="InterPro" id="IPR027417">
    <property type="entry name" value="P-loop_NTPase"/>
</dbReference>
<organism evidence="3 4">
    <name type="scientific">Janthinobacterium lividum</name>
    <dbReference type="NCBI Taxonomy" id="29581"/>
    <lineage>
        <taxon>Bacteria</taxon>
        <taxon>Pseudomonadati</taxon>
        <taxon>Pseudomonadota</taxon>
        <taxon>Betaproteobacteria</taxon>
        <taxon>Burkholderiales</taxon>
        <taxon>Oxalobacteraceae</taxon>
        <taxon>Janthinobacterium</taxon>
    </lineage>
</organism>
<evidence type="ECO:0000256" key="1">
    <source>
        <dbReference type="SAM" id="Coils"/>
    </source>
</evidence>
<protein>
    <submittedName>
        <fullName evidence="3">Exonuclease SbcC</fullName>
    </submittedName>
</protein>
<keyword evidence="1" id="KW-0175">Coiled coil</keyword>
<dbReference type="PANTHER" id="PTHR32114">
    <property type="entry name" value="ABC TRANSPORTER ABCH.3"/>
    <property type="match status" value="1"/>
</dbReference>
<evidence type="ECO:0000313" key="3">
    <source>
        <dbReference type="EMBL" id="OFJ47051.1"/>
    </source>
</evidence>